<dbReference type="EMBL" id="AXZG01000042">
    <property type="protein sequence ID" value="ERT66017.1"/>
    <property type="molecule type" value="Genomic_DNA"/>
</dbReference>
<reference evidence="1 2" key="1">
    <citation type="submission" date="2013-08" db="EMBL/GenBank/DDBJ databases">
        <authorList>
            <person name="Weinstock G."/>
            <person name="Sodergren E."/>
            <person name="Wylie T."/>
            <person name="Fulton L."/>
            <person name="Fulton R."/>
            <person name="Fronick C."/>
            <person name="O'Laughlin M."/>
            <person name="Godfrey J."/>
            <person name="Miner T."/>
            <person name="Herter B."/>
            <person name="Appelbaum E."/>
            <person name="Cordes M."/>
            <person name="Lek S."/>
            <person name="Wollam A."/>
            <person name="Pepin K.H."/>
            <person name="Palsikar V.B."/>
            <person name="Mitreva M."/>
            <person name="Wilson R.K."/>
        </authorList>
    </citation>
    <scope>NUCLEOTIDE SEQUENCE [LARGE SCALE GENOMIC DNA]</scope>
    <source>
        <strain evidence="1 2">F0184</strain>
    </source>
</reference>
<evidence type="ECO:0000313" key="1">
    <source>
        <dbReference type="EMBL" id="ERT66017.1"/>
    </source>
</evidence>
<sequence length="67" mass="7659">MGLAFDHSRSLSVETLEAEYSLQQIPRGCKRPPQGSLSDLHYIQSVLFLLLYAKRRPLSPVFCSYDE</sequence>
<gene>
    <name evidence="1" type="ORF">HMPREF0742_01386</name>
</gene>
<name>U7V2S6_9MICC</name>
<organism evidence="1 2">
    <name type="scientific">Rothia aeria F0184</name>
    <dbReference type="NCBI Taxonomy" id="888019"/>
    <lineage>
        <taxon>Bacteria</taxon>
        <taxon>Bacillati</taxon>
        <taxon>Actinomycetota</taxon>
        <taxon>Actinomycetes</taxon>
        <taxon>Micrococcales</taxon>
        <taxon>Micrococcaceae</taxon>
        <taxon>Rothia</taxon>
    </lineage>
</organism>
<proteinExistence type="predicted"/>
<protein>
    <submittedName>
        <fullName evidence="1">Uncharacterized protein</fullName>
    </submittedName>
</protein>
<evidence type="ECO:0000313" key="2">
    <source>
        <dbReference type="Proteomes" id="UP000017174"/>
    </source>
</evidence>
<dbReference type="Proteomes" id="UP000017174">
    <property type="component" value="Unassembled WGS sequence"/>
</dbReference>
<accession>U7V2S6</accession>
<dbReference type="AlphaFoldDB" id="U7V2S6"/>
<dbReference type="HOGENOM" id="CLU_2809788_0_0_11"/>
<comment type="caution">
    <text evidence="1">The sequence shown here is derived from an EMBL/GenBank/DDBJ whole genome shotgun (WGS) entry which is preliminary data.</text>
</comment>